<feature type="transmembrane region" description="Helical" evidence="2">
    <location>
        <begin position="164"/>
        <end position="182"/>
    </location>
</feature>
<evidence type="ECO:0000313" key="5">
    <source>
        <dbReference type="Proteomes" id="UP000663828"/>
    </source>
</evidence>
<protein>
    <recommendedName>
        <fullName evidence="3">Fungal lipase-type domain-containing protein</fullName>
    </recommendedName>
</protein>
<feature type="transmembrane region" description="Helical" evidence="2">
    <location>
        <begin position="518"/>
        <end position="539"/>
    </location>
</feature>
<evidence type="ECO:0000259" key="3">
    <source>
        <dbReference type="Pfam" id="PF01764"/>
    </source>
</evidence>
<dbReference type="Pfam" id="PF01764">
    <property type="entry name" value="Lipase_3"/>
    <property type="match status" value="1"/>
</dbReference>
<feature type="transmembrane region" description="Helical" evidence="2">
    <location>
        <begin position="355"/>
        <end position="377"/>
    </location>
</feature>
<feature type="transmembrane region" description="Helical" evidence="2">
    <location>
        <begin position="96"/>
        <end position="112"/>
    </location>
</feature>
<evidence type="ECO:0000256" key="2">
    <source>
        <dbReference type="SAM" id="Phobius"/>
    </source>
</evidence>
<feature type="transmembrane region" description="Helical" evidence="2">
    <location>
        <begin position="423"/>
        <end position="445"/>
    </location>
</feature>
<proteinExistence type="predicted"/>
<dbReference type="Proteomes" id="UP000663828">
    <property type="component" value="Unassembled WGS sequence"/>
</dbReference>
<feature type="transmembrane region" description="Helical" evidence="2">
    <location>
        <begin position="40"/>
        <end position="59"/>
    </location>
</feature>
<feature type="domain" description="Fungal lipase-type" evidence="3">
    <location>
        <begin position="728"/>
        <end position="816"/>
    </location>
</feature>
<keyword evidence="5" id="KW-1185">Reference proteome</keyword>
<feature type="transmembrane region" description="Helical" evidence="2">
    <location>
        <begin position="202"/>
        <end position="224"/>
    </location>
</feature>
<feature type="transmembrane region" description="Helical" evidence="2">
    <location>
        <begin position="654"/>
        <end position="672"/>
    </location>
</feature>
<sequence>MSNHPISVSEPLNIENIENNELSHANTSPRPNIWNRMIKIFFYLFSDCLFARILAFTFICQAAVMWLGTALNFILQLLFIPFSFSASSKQGASPSSNILSFLGSYSMVPGIVAFSAHYFWFVLQIGCHCFTTTLRNKKSDHRTNALLFFIDNEISVFHVNVKQLYRLFVSLSSIAYVIYYASRDLLNCLIVPSGQVPLALMWGLHVLHLLGLTIYVTLTVCSNWTKTSRAMKQLTFHPTSHMSGLIILSVLILIPIIFQLLCIYVNVLIGILGFIIWTFLFHQTWAPPKPQDDDTEPAPAHEDTNDRTRTESSTNTIYLNDMKHIYCVNVCSIFFKGPLDRYYDSRIITRLTRVFTYKVFILVLQCIMFTSLIFVLRRSSNDLSTKERALQIFLVLLLATIELVLLLPPFIARFNILRIQMNLIQILLIWIFVLLIIGITVLIQSKVADRSIMIFCISPPLIYAILLCIFYVYHIIRDFWHFIIKRHRQRRNLLVPGLIEWIECHHSISLYVNAYYMIFLILALIAFAGLTLASSMFFLNNKEVDKNSKFPETIKLYGNDSLSINRDIDRMEACNWRFEDFTIEDMILFSALAYQPTEMLQDEIEHFYPMEAQQEKTMFVDVNNSQFQAHGYGNVTYFTLVTKNAVVVSIRDKIVFKIIICSIGTTLLYEWLIDFDTWNEAFLYQVLSILFPWSKLFPEYMTARIIKHLSILERLINVNMRQLNKQRFYLQQLVPKLKRIRQLYRNKRSFILVGHSLGGGLAKLAGSALLNETSVVVSVSGPGITYSHAKMDETKHIPMAAIHRKIFNIYHDRDVVSWSDKQEGLQQEITCPLKYNFLQCHYINPFMCAVVQQCGNTKDFQFNPAVCEP</sequence>
<comment type="caution">
    <text evidence="4">The sequence shown here is derived from an EMBL/GenBank/DDBJ whole genome shotgun (WGS) entry which is preliminary data.</text>
</comment>
<keyword evidence="2" id="KW-0812">Transmembrane</keyword>
<feature type="region of interest" description="Disordered" evidence="1">
    <location>
        <begin position="289"/>
        <end position="311"/>
    </location>
</feature>
<feature type="transmembrane region" description="Helical" evidence="2">
    <location>
        <begin position="451"/>
        <end position="473"/>
    </location>
</feature>
<accession>A0A814M678</accession>
<feature type="transmembrane region" description="Helical" evidence="2">
    <location>
        <begin position="389"/>
        <end position="411"/>
    </location>
</feature>
<keyword evidence="2" id="KW-1133">Transmembrane helix</keyword>
<reference evidence="4" key="1">
    <citation type="submission" date="2021-02" db="EMBL/GenBank/DDBJ databases">
        <authorList>
            <person name="Nowell W R."/>
        </authorList>
    </citation>
    <scope>NUCLEOTIDE SEQUENCE</scope>
</reference>
<organism evidence="4 5">
    <name type="scientific">Adineta ricciae</name>
    <name type="common">Rotifer</name>
    <dbReference type="NCBI Taxonomy" id="249248"/>
    <lineage>
        <taxon>Eukaryota</taxon>
        <taxon>Metazoa</taxon>
        <taxon>Spiralia</taxon>
        <taxon>Gnathifera</taxon>
        <taxon>Rotifera</taxon>
        <taxon>Eurotatoria</taxon>
        <taxon>Bdelloidea</taxon>
        <taxon>Adinetida</taxon>
        <taxon>Adinetidae</taxon>
        <taxon>Adineta</taxon>
    </lineage>
</organism>
<dbReference type="Gene3D" id="3.40.50.1820">
    <property type="entry name" value="alpha/beta hydrolase"/>
    <property type="match status" value="1"/>
</dbReference>
<evidence type="ECO:0000256" key="1">
    <source>
        <dbReference type="SAM" id="MobiDB-lite"/>
    </source>
</evidence>
<keyword evidence="2" id="KW-0472">Membrane</keyword>
<feature type="transmembrane region" description="Helical" evidence="2">
    <location>
        <begin position="65"/>
        <end position="84"/>
    </location>
</feature>
<feature type="compositionally biased region" description="Basic and acidic residues" evidence="1">
    <location>
        <begin position="299"/>
        <end position="310"/>
    </location>
</feature>
<dbReference type="InterPro" id="IPR002921">
    <property type="entry name" value="Fungal_lipase-type"/>
</dbReference>
<dbReference type="SUPFAM" id="SSF53474">
    <property type="entry name" value="alpha/beta-Hydrolases"/>
    <property type="match status" value="1"/>
</dbReference>
<dbReference type="GO" id="GO:0006629">
    <property type="term" value="P:lipid metabolic process"/>
    <property type="evidence" value="ECO:0007669"/>
    <property type="project" value="InterPro"/>
</dbReference>
<name>A0A814M678_ADIRI</name>
<dbReference type="AlphaFoldDB" id="A0A814M678"/>
<gene>
    <name evidence="4" type="ORF">XAT740_LOCUS16933</name>
</gene>
<dbReference type="InterPro" id="IPR029058">
    <property type="entry name" value="AB_hydrolase_fold"/>
</dbReference>
<feature type="transmembrane region" description="Helical" evidence="2">
    <location>
        <begin position="236"/>
        <end position="257"/>
    </location>
</feature>
<dbReference type="EMBL" id="CAJNOR010001093">
    <property type="protein sequence ID" value="CAF1073315.1"/>
    <property type="molecule type" value="Genomic_DNA"/>
</dbReference>
<evidence type="ECO:0000313" key="4">
    <source>
        <dbReference type="EMBL" id="CAF1073315.1"/>
    </source>
</evidence>